<dbReference type="InterPro" id="IPR005479">
    <property type="entry name" value="CPAse_ATP-bd"/>
</dbReference>
<dbReference type="InterPro" id="IPR011054">
    <property type="entry name" value="Rudment_hybrid_motif"/>
</dbReference>
<dbReference type="PROSITE" id="PS50979">
    <property type="entry name" value="BC"/>
    <property type="match status" value="1"/>
</dbReference>
<dbReference type="RefSeq" id="WP_134493093.1">
    <property type="nucleotide sequence ID" value="NZ_CP139088.1"/>
</dbReference>
<evidence type="ECO:0000256" key="2">
    <source>
        <dbReference type="ARBA" id="ARBA00022598"/>
    </source>
</evidence>
<dbReference type="SMART" id="SM00878">
    <property type="entry name" value="Biotin_carb_C"/>
    <property type="match status" value="1"/>
</dbReference>
<keyword evidence="4 6" id="KW-0067">ATP-binding</keyword>
<dbReference type="PROSITE" id="PS50975">
    <property type="entry name" value="ATP_GRASP"/>
    <property type="match status" value="1"/>
</dbReference>
<dbReference type="Pfam" id="PF00364">
    <property type="entry name" value="Biotin_lipoyl"/>
    <property type="match status" value="1"/>
</dbReference>
<dbReference type="InterPro" id="IPR000089">
    <property type="entry name" value="Biotin_lipoyl"/>
</dbReference>
<dbReference type="FunFam" id="3.30.470.20:FF:000028">
    <property type="entry name" value="Methylcrotonoyl-CoA carboxylase subunit alpha, mitochondrial"/>
    <property type="match status" value="1"/>
</dbReference>
<dbReference type="PROSITE" id="PS00866">
    <property type="entry name" value="CPSASE_1"/>
    <property type="match status" value="1"/>
</dbReference>
<evidence type="ECO:0000259" key="8">
    <source>
        <dbReference type="PROSITE" id="PS50975"/>
    </source>
</evidence>
<dbReference type="EMBL" id="LR536451">
    <property type="protein sequence ID" value="VFU16688.1"/>
    <property type="molecule type" value="Genomic_DNA"/>
</dbReference>
<dbReference type="KEGG" id="mtun:MTUNDRAET4_0313.1"/>
<dbReference type="InterPro" id="IPR048429">
    <property type="entry name" value="MCC_alpha_BT"/>
</dbReference>
<accession>A0A4U8Z787</accession>
<evidence type="ECO:0000256" key="6">
    <source>
        <dbReference type="PROSITE-ProRule" id="PRU00409"/>
    </source>
</evidence>
<keyword evidence="3 6" id="KW-0547">Nucleotide-binding</keyword>
<dbReference type="PROSITE" id="PS50968">
    <property type="entry name" value="BIOTINYL_LIPOYL"/>
    <property type="match status" value="1"/>
</dbReference>
<sequence>MFRKILIANRGEIACRVIATARRLGVATVAVYSDADAHALHVDLADEAWPIGAARAQESYLAIDKIVAAARQSGAEAIHPGYGFLSENPAFATACAKAGICFIGPPPEAMRVMGSKAAAKTMMERAGVPILPGYHGDAQDLALLAGVAADIGFPVLIKASAAGGGKGMRIVERCEDLPEALEGARREALASFGDDRLLIEKYVPEARHIEVQIFADQHGEIVSFFERDCSIQRRHQKIVEETPAPGIDPLRRRAMAEAAITAARAVGYVGAGTVEFLVKGDRFYFLEMNARLQVEHPVTEMISRQDLVEWQLRVASGEKLPLTQQRLSMLGHSIEARIYAEDPGRGFLPSTGRIRHLREPREAEGVRVDTGLRQGDPITQDYDPLIAKLIVWGVDRAAALQRLESALAEYEIVGVATNLDVLRAIATHPAFMSGESDTGFIERHIDQLLAPASPAGSEETTILAAGAAARLGDLRVKAAAEAANSGDPWSPWDVSDAWRIDGQGCQTVIFDREGESITLRVHALPDGSIRVETPATAMLVSAEETGDGMRLRVDGVLRQLRVVREDFGLVVILAGRNHFLRYVDPLAPPRVEASGALQLTAPLPARVTRVLVGTGDFVKKGAPVIVLEAMKMEITLTAPDDGVIADIRYAEGDVAPEGAELVVLAAGEAP</sequence>
<evidence type="ECO:0000256" key="5">
    <source>
        <dbReference type="ARBA" id="ARBA00023267"/>
    </source>
</evidence>
<organism evidence="10 11">
    <name type="scientific">Methylocella tundrae</name>
    <dbReference type="NCBI Taxonomy" id="227605"/>
    <lineage>
        <taxon>Bacteria</taxon>
        <taxon>Pseudomonadati</taxon>
        <taxon>Pseudomonadota</taxon>
        <taxon>Alphaproteobacteria</taxon>
        <taxon>Hyphomicrobiales</taxon>
        <taxon>Beijerinckiaceae</taxon>
        <taxon>Methylocella</taxon>
    </lineage>
</organism>
<name>A0A4U8Z787_METTU</name>
<dbReference type="FunFam" id="3.30.1490.20:FF:000003">
    <property type="entry name" value="acetyl-CoA carboxylase isoform X1"/>
    <property type="match status" value="1"/>
</dbReference>
<keyword evidence="10" id="KW-0614">Plasmid</keyword>
<dbReference type="InterPro" id="IPR011764">
    <property type="entry name" value="Biotin_carboxylation_dom"/>
</dbReference>
<feature type="domain" description="ATP-grasp" evidence="8">
    <location>
        <begin position="120"/>
        <end position="316"/>
    </location>
</feature>
<dbReference type="Pfam" id="PF21139">
    <property type="entry name" value="BT_MCC_alpha"/>
    <property type="match status" value="1"/>
</dbReference>
<evidence type="ECO:0000256" key="3">
    <source>
        <dbReference type="ARBA" id="ARBA00022741"/>
    </source>
</evidence>
<proteinExistence type="predicted"/>
<dbReference type="PROSITE" id="PS00867">
    <property type="entry name" value="CPSASE_2"/>
    <property type="match status" value="1"/>
</dbReference>
<feature type="domain" description="Biotin carboxylation" evidence="9">
    <location>
        <begin position="1"/>
        <end position="446"/>
    </location>
</feature>
<dbReference type="PANTHER" id="PTHR18866:SF33">
    <property type="entry name" value="METHYLCROTONOYL-COA CARBOXYLASE SUBUNIT ALPHA, MITOCHONDRIAL-RELATED"/>
    <property type="match status" value="1"/>
</dbReference>
<dbReference type="InterPro" id="IPR005482">
    <property type="entry name" value="Biotin_COase_C"/>
</dbReference>
<dbReference type="Pfam" id="PF02785">
    <property type="entry name" value="Biotin_carb_C"/>
    <property type="match status" value="1"/>
</dbReference>
<dbReference type="EC" id="6.3.4.14" evidence="10"/>
<dbReference type="Proteomes" id="UP000294360">
    <property type="component" value="Plasmid 2"/>
</dbReference>
<dbReference type="Pfam" id="PF00289">
    <property type="entry name" value="Biotin_carb_N"/>
    <property type="match status" value="1"/>
</dbReference>
<comment type="cofactor">
    <cofactor evidence="1">
        <name>biotin</name>
        <dbReference type="ChEBI" id="CHEBI:57586"/>
    </cofactor>
</comment>
<dbReference type="Gene3D" id="3.30.470.20">
    <property type="entry name" value="ATP-grasp fold, B domain"/>
    <property type="match status" value="1"/>
</dbReference>
<dbReference type="SUPFAM" id="SSF51230">
    <property type="entry name" value="Single hybrid motif"/>
    <property type="match status" value="1"/>
</dbReference>
<dbReference type="CDD" id="cd06850">
    <property type="entry name" value="biotinyl_domain"/>
    <property type="match status" value="1"/>
</dbReference>
<keyword evidence="5" id="KW-0092">Biotin</keyword>
<dbReference type="Gene3D" id="2.40.50.100">
    <property type="match status" value="1"/>
</dbReference>
<keyword evidence="2 10" id="KW-0436">Ligase</keyword>
<evidence type="ECO:0000313" key="11">
    <source>
        <dbReference type="Proteomes" id="UP000294360"/>
    </source>
</evidence>
<dbReference type="InterPro" id="IPR011053">
    <property type="entry name" value="Single_hybrid_motif"/>
</dbReference>
<dbReference type="GO" id="GO:0005524">
    <property type="term" value="F:ATP binding"/>
    <property type="evidence" value="ECO:0007669"/>
    <property type="project" value="UniProtKB-UniRule"/>
</dbReference>
<dbReference type="AlphaFoldDB" id="A0A4U8Z787"/>
<dbReference type="GO" id="GO:0004075">
    <property type="term" value="F:biotin carboxylase activity"/>
    <property type="evidence" value="ECO:0007669"/>
    <property type="project" value="UniProtKB-EC"/>
</dbReference>
<dbReference type="InterPro" id="IPR011761">
    <property type="entry name" value="ATP-grasp"/>
</dbReference>
<evidence type="ECO:0000256" key="4">
    <source>
        <dbReference type="ARBA" id="ARBA00022840"/>
    </source>
</evidence>
<dbReference type="FunFam" id="3.40.50.20:FF:000010">
    <property type="entry name" value="Propionyl-CoA carboxylase subunit alpha"/>
    <property type="match status" value="1"/>
</dbReference>
<dbReference type="InterPro" id="IPR016185">
    <property type="entry name" value="PreATP-grasp_dom_sf"/>
</dbReference>
<evidence type="ECO:0000313" key="10">
    <source>
        <dbReference type="EMBL" id="VFU16688.1"/>
    </source>
</evidence>
<dbReference type="GO" id="GO:0046872">
    <property type="term" value="F:metal ion binding"/>
    <property type="evidence" value="ECO:0007669"/>
    <property type="project" value="InterPro"/>
</dbReference>
<dbReference type="InterPro" id="IPR050856">
    <property type="entry name" value="Biotin_carboxylase_complex"/>
</dbReference>
<dbReference type="PANTHER" id="PTHR18866">
    <property type="entry name" value="CARBOXYLASE:PYRUVATE/ACETYL-COA/PROPIONYL-COA CARBOXYLASE"/>
    <property type="match status" value="1"/>
</dbReference>
<dbReference type="SUPFAM" id="SSF51246">
    <property type="entry name" value="Rudiment single hybrid motif"/>
    <property type="match status" value="1"/>
</dbReference>
<evidence type="ECO:0000256" key="1">
    <source>
        <dbReference type="ARBA" id="ARBA00001953"/>
    </source>
</evidence>
<evidence type="ECO:0000259" key="9">
    <source>
        <dbReference type="PROSITE" id="PS50979"/>
    </source>
</evidence>
<dbReference type="SUPFAM" id="SSF52440">
    <property type="entry name" value="PreATP-grasp domain"/>
    <property type="match status" value="1"/>
</dbReference>
<dbReference type="Pfam" id="PF02786">
    <property type="entry name" value="CPSase_L_D2"/>
    <property type="match status" value="1"/>
</dbReference>
<feature type="domain" description="Lipoyl-binding" evidence="7">
    <location>
        <begin position="588"/>
        <end position="665"/>
    </location>
</feature>
<protein>
    <submittedName>
        <fullName evidence="10">Biotin carboxylase / Biotin carboxyl carrier protein</fullName>
        <ecNumber evidence="10">6.3.4.14</ecNumber>
    </submittedName>
</protein>
<reference evidence="10 11" key="1">
    <citation type="submission" date="2019-03" db="EMBL/GenBank/DDBJ databases">
        <authorList>
            <person name="Kox A.R. M."/>
        </authorList>
    </citation>
    <scope>NUCLEOTIDE SEQUENCE [LARGE SCALE GENOMIC DNA]</scope>
    <source>
        <strain evidence="10">MTUNDRAET4 annotated genome</strain>
        <plasmid evidence="11">2</plasmid>
    </source>
</reference>
<geneLocation type="plasmid" evidence="10 11">
    <name>2</name>
</geneLocation>
<dbReference type="SUPFAM" id="SSF56059">
    <property type="entry name" value="Glutathione synthetase ATP-binding domain-like"/>
    <property type="match status" value="1"/>
</dbReference>
<evidence type="ECO:0000259" key="7">
    <source>
        <dbReference type="PROSITE" id="PS50968"/>
    </source>
</evidence>
<dbReference type="Gene3D" id="3.30.700.40">
    <property type="match status" value="1"/>
</dbReference>
<dbReference type="InterPro" id="IPR005481">
    <property type="entry name" value="BC-like_N"/>
</dbReference>
<gene>
    <name evidence="10" type="primary">accA</name>
    <name evidence="10" type="ORF">MTUNDRAET4_0313</name>
</gene>
<dbReference type="OrthoDB" id="9763189at2"/>